<proteinExistence type="predicted"/>
<evidence type="ECO:0000313" key="3">
    <source>
        <dbReference type="Proteomes" id="UP000242705"/>
    </source>
</evidence>
<gene>
    <name evidence="2" type="ORF">C7B47_00985</name>
</gene>
<dbReference type="SMART" id="SM00530">
    <property type="entry name" value="HTH_XRE"/>
    <property type="match status" value="1"/>
</dbReference>
<accession>A0A2T2X613</accession>
<feature type="domain" description="HTH cro/C1-type" evidence="1">
    <location>
        <begin position="23"/>
        <end position="77"/>
    </location>
</feature>
<dbReference type="GO" id="GO:0003677">
    <property type="term" value="F:DNA binding"/>
    <property type="evidence" value="ECO:0007669"/>
    <property type="project" value="InterPro"/>
</dbReference>
<dbReference type="CDD" id="cd00093">
    <property type="entry name" value="HTH_XRE"/>
    <property type="match status" value="1"/>
</dbReference>
<dbReference type="Pfam" id="PF12727">
    <property type="entry name" value="PBP_like"/>
    <property type="match status" value="1"/>
</dbReference>
<evidence type="ECO:0000313" key="2">
    <source>
        <dbReference type="EMBL" id="PSR29915.1"/>
    </source>
</evidence>
<dbReference type="EMBL" id="PXYX01000001">
    <property type="protein sequence ID" value="PSR29915.1"/>
    <property type="molecule type" value="Genomic_DNA"/>
</dbReference>
<dbReference type="InterPro" id="IPR010982">
    <property type="entry name" value="Lambda_DNA-bd_dom_sf"/>
</dbReference>
<dbReference type="AlphaFoldDB" id="A0A2T2X613"/>
<name>A0A2T2X613_SULTH</name>
<dbReference type="SUPFAM" id="SSF47413">
    <property type="entry name" value="lambda repressor-like DNA-binding domains"/>
    <property type="match status" value="1"/>
</dbReference>
<reference evidence="2 3" key="1">
    <citation type="journal article" date="2014" name="BMC Genomics">
        <title>Comparison of environmental and isolate Sulfobacillus genomes reveals diverse carbon, sulfur, nitrogen, and hydrogen metabolisms.</title>
        <authorList>
            <person name="Justice N.B."/>
            <person name="Norman A."/>
            <person name="Brown C.T."/>
            <person name="Singh A."/>
            <person name="Thomas B.C."/>
            <person name="Banfield J.F."/>
        </authorList>
    </citation>
    <scope>NUCLEOTIDE SEQUENCE [LARGE SCALE GENOMIC DNA]</scope>
    <source>
        <strain evidence="2">AMDSBA5</strain>
    </source>
</reference>
<dbReference type="Proteomes" id="UP000242705">
    <property type="component" value="Unassembled WGS sequence"/>
</dbReference>
<dbReference type="InterPro" id="IPR001387">
    <property type="entry name" value="Cro/C1-type_HTH"/>
</dbReference>
<dbReference type="PROSITE" id="PS50943">
    <property type="entry name" value="HTH_CROC1"/>
    <property type="match status" value="1"/>
</dbReference>
<dbReference type="Pfam" id="PF01381">
    <property type="entry name" value="HTH_3"/>
    <property type="match status" value="1"/>
</dbReference>
<dbReference type="InterPro" id="IPR024370">
    <property type="entry name" value="PBP_domain"/>
</dbReference>
<protein>
    <recommendedName>
        <fullName evidence="1">HTH cro/C1-type domain-containing protein</fullName>
    </recommendedName>
</protein>
<sequence length="354" mass="40768">MFLSSFPKRRYPRMSPLSLGNIIRLERHRKHLTQSQLAALLGISRQTLIHMEQDKVSIPFHIMARLQKILDLSLDHLATLLHAPDSWRWFPDPPTHSGPVVAAIVFDQLIVAPTLSTLTQDVSNGWWDATTQTIHWYSQEAVLSQIFVAGCDPFLPWLARSFHENHSAFRLIPFAMSSQKAFNALRSGLVHLAGSHLYNPQLRKYNQLSTDQEKWAYTGYLEWEEGRVFSNKNADPLFWALREPGSEALALWERQHHGDPDRYHIQHFLSHPDLIRFVQSSGHQGVSIGSLAHLYGLSFEPWALEQYEWVCHPSAVNTPWFKAFISVLQQTSLSQQLAVLPHQRCFNWAQVRMD</sequence>
<comment type="caution">
    <text evidence="2">The sequence shown here is derived from an EMBL/GenBank/DDBJ whole genome shotgun (WGS) entry which is preliminary data.</text>
</comment>
<organism evidence="2 3">
    <name type="scientific">Sulfobacillus thermosulfidooxidans</name>
    <dbReference type="NCBI Taxonomy" id="28034"/>
    <lineage>
        <taxon>Bacteria</taxon>
        <taxon>Bacillati</taxon>
        <taxon>Bacillota</taxon>
        <taxon>Clostridia</taxon>
        <taxon>Eubacteriales</taxon>
        <taxon>Clostridiales Family XVII. Incertae Sedis</taxon>
        <taxon>Sulfobacillus</taxon>
    </lineage>
</organism>
<dbReference type="Gene3D" id="1.10.260.40">
    <property type="entry name" value="lambda repressor-like DNA-binding domains"/>
    <property type="match status" value="1"/>
</dbReference>
<evidence type="ECO:0000259" key="1">
    <source>
        <dbReference type="PROSITE" id="PS50943"/>
    </source>
</evidence>